<proteinExistence type="inferred from homology"/>
<keyword evidence="2" id="KW-0808">Transferase</keyword>
<sequence length="336" mass="37905">MPLTIEKYAQNPIIFPNGKDFRKVVTFNPGAIYDNGKFLLYDRAACTLSPFRTAIGMFESEDGKNFKPVGDQPVFTSEMLGYPEGSVQDARVVKIDEVFYMNYAFQPYGFDCFPTGEGVPFYDTSKYQNWEKCPYPMITRSGIATSLDGVNWEHLCFTSPEDIDDRDHALFPEKIDGKFCLLRRPMDFVGEEYGTDRPGMWITFSEDLFDWSQPKLLATAQEPWEGEKIGAACNPIKTSRGWLVLYHGVDSEIVYRVGALMLDSNDPTKVVARSKDPIMEPTEYYEKCGLVIPNVVFPTSIVEKDGVGYIYYGCCDTSIGLATVAIDDLVNSLFND</sequence>
<evidence type="ECO:0000256" key="2">
    <source>
        <dbReference type="ARBA" id="ARBA00022679"/>
    </source>
</evidence>
<gene>
    <name evidence="4" type="ORF">C7460_11057</name>
</gene>
<evidence type="ECO:0000256" key="1">
    <source>
        <dbReference type="ARBA" id="ARBA00022676"/>
    </source>
</evidence>
<dbReference type="RefSeq" id="WP_221409507.1">
    <property type="nucleotide sequence ID" value="NZ_QREG01000010.1"/>
</dbReference>
<dbReference type="SUPFAM" id="SSF75005">
    <property type="entry name" value="Arabinanase/levansucrase/invertase"/>
    <property type="match status" value="1"/>
</dbReference>
<evidence type="ECO:0000313" key="4">
    <source>
        <dbReference type="EMBL" id="RED98385.1"/>
    </source>
</evidence>
<dbReference type="GO" id="GO:0016757">
    <property type="term" value="F:glycosyltransferase activity"/>
    <property type="evidence" value="ECO:0007669"/>
    <property type="project" value="UniProtKB-KW"/>
</dbReference>
<keyword evidence="5" id="KW-1185">Reference proteome</keyword>
<dbReference type="EMBL" id="QREG01000010">
    <property type="protein sequence ID" value="RED98385.1"/>
    <property type="molecule type" value="Genomic_DNA"/>
</dbReference>
<dbReference type="PIRSF" id="PIRSF016202">
    <property type="entry name" value="PH1107"/>
    <property type="match status" value="1"/>
</dbReference>
<keyword evidence="4" id="KW-0378">Hydrolase</keyword>
<dbReference type="GO" id="GO:0016787">
    <property type="term" value="F:hydrolase activity"/>
    <property type="evidence" value="ECO:0007669"/>
    <property type="project" value="UniProtKB-KW"/>
</dbReference>
<dbReference type="Gene3D" id="2.115.10.20">
    <property type="entry name" value="Glycosyl hydrolase domain, family 43"/>
    <property type="match status" value="1"/>
</dbReference>
<dbReference type="Proteomes" id="UP000256779">
    <property type="component" value="Unassembled WGS sequence"/>
</dbReference>
<dbReference type="PANTHER" id="PTHR34106:SF5">
    <property type="entry name" value="GLYCOSIDASE"/>
    <property type="match status" value="1"/>
</dbReference>
<accession>A0A3D9L1Y2</accession>
<dbReference type="PANTHER" id="PTHR34106">
    <property type="entry name" value="GLYCOSIDASE"/>
    <property type="match status" value="1"/>
</dbReference>
<comment type="caution">
    <text evidence="4">The sequence shown here is derived from an EMBL/GenBank/DDBJ whole genome shotgun (WGS) entry which is preliminary data.</text>
</comment>
<dbReference type="InterPro" id="IPR023296">
    <property type="entry name" value="Glyco_hydro_beta-prop_sf"/>
</dbReference>
<dbReference type="AlphaFoldDB" id="A0A3D9L1Y2"/>
<reference evidence="4 5" key="1">
    <citation type="submission" date="2018-07" db="EMBL/GenBank/DDBJ databases">
        <title>Genomic Encyclopedia of Type Strains, Phase IV (KMG-IV): sequencing the most valuable type-strain genomes for metagenomic binning, comparative biology and taxonomic classification.</title>
        <authorList>
            <person name="Goeker M."/>
        </authorList>
    </citation>
    <scope>NUCLEOTIDE SEQUENCE [LARGE SCALE GENOMIC DNA]</scope>
    <source>
        <strain evidence="4 5">DSM 4134</strain>
    </source>
</reference>
<dbReference type="Pfam" id="PF04041">
    <property type="entry name" value="Glyco_hydro_130"/>
    <property type="match status" value="1"/>
</dbReference>
<evidence type="ECO:0000313" key="5">
    <source>
        <dbReference type="Proteomes" id="UP000256779"/>
    </source>
</evidence>
<organism evidence="4 5">
    <name type="scientific">Marinoscillum furvescens DSM 4134</name>
    <dbReference type="NCBI Taxonomy" id="1122208"/>
    <lineage>
        <taxon>Bacteria</taxon>
        <taxon>Pseudomonadati</taxon>
        <taxon>Bacteroidota</taxon>
        <taxon>Cytophagia</taxon>
        <taxon>Cytophagales</taxon>
        <taxon>Reichenbachiellaceae</taxon>
        <taxon>Marinoscillum</taxon>
    </lineage>
</organism>
<dbReference type="InterPro" id="IPR007184">
    <property type="entry name" value="Mannoside_phosphorylase"/>
</dbReference>
<name>A0A3D9L1Y2_MARFU</name>
<keyword evidence="1" id="KW-0328">Glycosyltransferase</keyword>
<protein>
    <submittedName>
        <fullName evidence="4">Putative GH43/DUF377 family glycosyl hydrolase</fullName>
    </submittedName>
</protein>
<evidence type="ECO:0000256" key="3">
    <source>
        <dbReference type="ARBA" id="ARBA00024356"/>
    </source>
</evidence>
<comment type="similarity">
    <text evidence="3">Belongs to the glycosyl hydrolase 130 family.</text>
</comment>